<evidence type="ECO:0000256" key="3">
    <source>
        <dbReference type="ARBA" id="ARBA00022827"/>
    </source>
</evidence>
<dbReference type="InterPro" id="IPR036188">
    <property type="entry name" value="FAD/NAD-bd_sf"/>
</dbReference>
<keyword evidence="4" id="KW-0560">Oxidoreductase</keyword>
<evidence type="ECO:0000259" key="6">
    <source>
        <dbReference type="Pfam" id="PF01494"/>
    </source>
</evidence>
<comment type="similarity">
    <text evidence="1">Belongs to the paxM FAD-dependent monooxygenase family.</text>
</comment>
<dbReference type="SUPFAM" id="SSF51905">
    <property type="entry name" value="FAD/NAD(P)-binding domain"/>
    <property type="match status" value="1"/>
</dbReference>
<evidence type="ECO:0000256" key="5">
    <source>
        <dbReference type="ARBA" id="ARBA00023033"/>
    </source>
</evidence>
<dbReference type="Proteomes" id="UP001215280">
    <property type="component" value="Unassembled WGS sequence"/>
</dbReference>
<dbReference type="EMBL" id="JARJLG010000009">
    <property type="protein sequence ID" value="KAJ7777906.1"/>
    <property type="molecule type" value="Genomic_DNA"/>
</dbReference>
<proteinExistence type="inferred from homology"/>
<reference evidence="7" key="1">
    <citation type="submission" date="2023-03" db="EMBL/GenBank/DDBJ databases">
        <title>Massive genome expansion in bonnet fungi (Mycena s.s.) driven by repeated elements and novel gene families across ecological guilds.</title>
        <authorList>
            <consortium name="Lawrence Berkeley National Laboratory"/>
            <person name="Harder C.B."/>
            <person name="Miyauchi S."/>
            <person name="Viragh M."/>
            <person name="Kuo A."/>
            <person name="Thoen E."/>
            <person name="Andreopoulos B."/>
            <person name="Lu D."/>
            <person name="Skrede I."/>
            <person name="Drula E."/>
            <person name="Henrissat B."/>
            <person name="Morin E."/>
            <person name="Kohler A."/>
            <person name="Barry K."/>
            <person name="LaButti K."/>
            <person name="Morin E."/>
            <person name="Salamov A."/>
            <person name="Lipzen A."/>
            <person name="Mereny Z."/>
            <person name="Hegedus B."/>
            <person name="Baldrian P."/>
            <person name="Stursova M."/>
            <person name="Weitz H."/>
            <person name="Taylor A."/>
            <person name="Grigoriev I.V."/>
            <person name="Nagy L.G."/>
            <person name="Martin F."/>
            <person name="Kauserud H."/>
        </authorList>
    </citation>
    <scope>NUCLEOTIDE SEQUENCE</scope>
    <source>
        <strain evidence="7">CBHHK188m</strain>
    </source>
</reference>
<dbReference type="FunFam" id="3.50.50.60:FF:000156">
    <property type="entry name" value="Salicylate hydroxylase, putative"/>
    <property type="match status" value="1"/>
</dbReference>
<evidence type="ECO:0000256" key="4">
    <source>
        <dbReference type="ARBA" id="ARBA00023002"/>
    </source>
</evidence>
<dbReference type="Gene3D" id="3.50.50.60">
    <property type="entry name" value="FAD/NAD(P)-binding domain"/>
    <property type="match status" value="1"/>
</dbReference>
<evidence type="ECO:0000256" key="1">
    <source>
        <dbReference type="ARBA" id="ARBA00007992"/>
    </source>
</evidence>
<gene>
    <name evidence="7" type="ORF">DFH07DRAFT_568660</name>
</gene>
<evidence type="ECO:0000256" key="2">
    <source>
        <dbReference type="ARBA" id="ARBA00022630"/>
    </source>
</evidence>
<dbReference type="PANTHER" id="PTHR13789">
    <property type="entry name" value="MONOOXYGENASE"/>
    <property type="match status" value="1"/>
</dbReference>
<name>A0AAD7NWB3_9AGAR</name>
<dbReference type="GO" id="GO:0004497">
    <property type="term" value="F:monooxygenase activity"/>
    <property type="evidence" value="ECO:0007669"/>
    <property type="project" value="UniProtKB-KW"/>
</dbReference>
<organism evidence="7 8">
    <name type="scientific">Mycena maculata</name>
    <dbReference type="NCBI Taxonomy" id="230809"/>
    <lineage>
        <taxon>Eukaryota</taxon>
        <taxon>Fungi</taxon>
        <taxon>Dikarya</taxon>
        <taxon>Basidiomycota</taxon>
        <taxon>Agaricomycotina</taxon>
        <taxon>Agaricomycetes</taxon>
        <taxon>Agaricomycetidae</taxon>
        <taxon>Agaricales</taxon>
        <taxon>Marasmiineae</taxon>
        <taxon>Mycenaceae</taxon>
        <taxon>Mycena</taxon>
    </lineage>
</organism>
<keyword evidence="8" id="KW-1185">Reference proteome</keyword>
<keyword evidence="2" id="KW-0285">Flavoprotein</keyword>
<keyword evidence="3" id="KW-0274">FAD</keyword>
<dbReference type="InterPro" id="IPR050493">
    <property type="entry name" value="FAD-dep_Monooxygenase_BioMet"/>
</dbReference>
<keyword evidence="5" id="KW-0503">Monooxygenase</keyword>
<comment type="caution">
    <text evidence="7">The sequence shown here is derived from an EMBL/GenBank/DDBJ whole genome shotgun (WGS) entry which is preliminary data.</text>
</comment>
<dbReference type="Pfam" id="PF01494">
    <property type="entry name" value="FAD_binding_3"/>
    <property type="match status" value="1"/>
</dbReference>
<dbReference type="InterPro" id="IPR002938">
    <property type="entry name" value="FAD-bd"/>
</dbReference>
<dbReference type="PANTHER" id="PTHR13789:SF316">
    <property type="entry name" value="FAD-BINDING DOMAIN-CONTAINING PROTEIN"/>
    <property type="match status" value="1"/>
</dbReference>
<evidence type="ECO:0000313" key="8">
    <source>
        <dbReference type="Proteomes" id="UP001215280"/>
    </source>
</evidence>
<feature type="domain" description="FAD-binding" evidence="6">
    <location>
        <begin position="17"/>
        <end position="347"/>
    </location>
</feature>
<dbReference type="AlphaFoldDB" id="A0AAD7NWB3"/>
<sequence>MGHSHSTSGTQPNVASKVAIIGAGLSGLALSLALSLQGIESTIYESRDSPLNIGGAVMLSPNALKVLEALGVFSRIERRGYKFEYLDFRDTVGNLTERYEFGNQAKYGYTGLRVFRTVLIEELLHATQSHQHCHKIHLAFSAKFARVISDGHEGVTWELADGTRQTSTLLIGADGIHSTVRRYIYPDLETTFIGQAGITAAVPTEQLKLPADYYIPVTITSPVGAFVIAPQEPDGSRVLIGRQRRMPATDRAGWDEIHAHPERQIEFMRSDGDQFPEIVRNATSTIQPDSINIWPFFIVPKLDSWVSDKGNGRVIILGDAAHAIPPTAGQGINQAFEDVYMLALILGRTKDAYEDASKTTVPLESSLKFWQQYRQSRVDKVLDLNKQIDLRRLSAKDLEGPSSYGGGGPERREFDLDWLYRPDFAVVIDQFMSSVSA</sequence>
<protein>
    <recommendedName>
        <fullName evidence="6">FAD-binding domain-containing protein</fullName>
    </recommendedName>
</protein>
<dbReference type="GO" id="GO:0071949">
    <property type="term" value="F:FAD binding"/>
    <property type="evidence" value="ECO:0007669"/>
    <property type="project" value="InterPro"/>
</dbReference>
<accession>A0AAD7NWB3</accession>
<dbReference type="PRINTS" id="PR00420">
    <property type="entry name" value="RNGMNOXGNASE"/>
</dbReference>
<evidence type="ECO:0000313" key="7">
    <source>
        <dbReference type="EMBL" id="KAJ7777906.1"/>
    </source>
</evidence>